<dbReference type="InterPro" id="IPR044861">
    <property type="entry name" value="IPNS-like_FE2OG_OXY"/>
</dbReference>
<evidence type="ECO:0000313" key="5">
    <source>
        <dbReference type="Proteomes" id="UP000756132"/>
    </source>
</evidence>
<gene>
    <name evidence="4" type="ORF">CLAFUR5_06386</name>
</gene>
<dbReference type="InterPro" id="IPR005123">
    <property type="entry name" value="Oxoglu/Fe-dep_dioxygenase_dom"/>
</dbReference>
<dbReference type="OrthoDB" id="627829at2759"/>
<dbReference type="SUPFAM" id="SSF51197">
    <property type="entry name" value="Clavaminate synthase-like"/>
    <property type="match status" value="1"/>
</dbReference>
<dbReference type="KEGG" id="ffu:CLAFUR5_06386"/>
<dbReference type="OMA" id="KWIRSHE"/>
<dbReference type="GeneID" id="71986264"/>
<dbReference type="GO" id="GO:0046872">
    <property type="term" value="F:metal ion binding"/>
    <property type="evidence" value="ECO:0007669"/>
    <property type="project" value="UniProtKB-KW"/>
</dbReference>
<dbReference type="PROSITE" id="PS51471">
    <property type="entry name" value="FE2OG_OXY"/>
    <property type="match status" value="1"/>
</dbReference>
<name>A0A9Q8LHN5_PASFU</name>
<feature type="domain" description="Fe2OG dioxygenase" evidence="3">
    <location>
        <begin position="214"/>
        <end position="326"/>
    </location>
</feature>
<dbReference type="PANTHER" id="PTHR47990">
    <property type="entry name" value="2-OXOGLUTARATE (2OG) AND FE(II)-DEPENDENT OXYGENASE SUPERFAMILY PROTEIN-RELATED"/>
    <property type="match status" value="1"/>
</dbReference>
<keyword evidence="2" id="KW-0479">Metal-binding</keyword>
<dbReference type="RefSeq" id="XP_047761926.1">
    <property type="nucleotide sequence ID" value="XM_047905534.1"/>
</dbReference>
<evidence type="ECO:0000313" key="4">
    <source>
        <dbReference type="EMBL" id="UJO17560.1"/>
    </source>
</evidence>
<dbReference type="Proteomes" id="UP000756132">
    <property type="component" value="Chromosome 5"/>
</dbReference>
<reference evidence="4" key="2">
    <citation type="journal article" date="2022" name="Microb. Genom.">
        <title>A chromosome-scale genome assembly of the tomato pathogen Cladosporium fulvum reveals a compartmentalized genome architecture and the presence of a dispensable chromosome.</title>
        <authorList>
            <person name="Zaccaron A.Z."/>
            <person name="Chen L.H."/>
            <person name="Samaras A."/>
            <person name="Stergiopoulos I."/>
        </authorList>
    </citation>
    <scope>NUCLEOTIDE SEQUENCE</scope>
    <source>
        <strain evidence="4">Race5_Kim</strain>
    </source>
</reference>
<dbReference type="InterPro" id="IPR026992">
    <property type="entry name" value="DIOX_N"/>
</dbReference>
<protein>
    <submittedName>
        <fullName evidence="4">2-oxoglutarate-dependent dioxygenase</fullName>
    </submittedName>
</protein>
<keyword evidence="4" id="KW-0223">Dioxygenase</keyword>
<proteinExistence type="inferred from homology"/>
<dbReference type="GO" id="GO:0051213">
    <property type="term" value="F:dioxygenase activity"/>
    <property type="evidence" value="ECO:0007669"/>
    <property type="project" value="UniProtKB-KW"/>
</dbReference>
<dbReference type="Gene3D" id="2.60.120.330">
    <property type="entry name" value="B-lactam Antibiotic, Isopenicillin N Synthase, Chain"/>
    <property type="match status" value="1"/>
</dbReference>
<evidence type="ECO:0000256" key="1">
    <source>
        <dbReference type="ARBA" id="ARBA00008056"/>
    </source>
</evidence>
<reference evidence="4" key="1">
    <citation type="submission" date="2021-12" db="EMBL/GenBank/DDBJ databases">
        <authorList>
            <person name="Zaccaron A."/>
            <person name="Stergiopoulos I."/>
        </authorList>
    </citation>
    <scope>NUCLEOTIDE SEQUENCE</scope>
    <source>
        <strain evidence="4">Race5_Kim</strain>
    </source>
</reference>
<evidence type="ECO:0000256" key="2">
    <source>
        <dbReference type="RuleBase" id="RU003682"/>
    </source>
</evidence>
<sequence>MTDTESNIPVVDLSWASDPVKKQALLKQLRAALFDVGFLYIINHGVAKSTTDQLASLLPHLFALRHTKKAAWSKTNSPHFLGYSGFAEETTLGRQDLREQFDFATELPVVYNERKDIGTNAHQTDTGSSNGTTCHRDLSKLYWRLRGPNQWPSEEDVPGFREALTNYHDALQALSCRFVNLIEEAFNIPVGTFDHFFGLPSQSNPTSVDAPKRSFLPPQHRIKLCRYPPADPQSNGGQGVGAHKDSSGWLTFLYQVGNEPGLEVLSSSGHWLPVKPIEGCFVVNVGNAFEAATEGTVKATIHRVIAPAQAVMFGTPSHSFKGSLLT</sequence>
<dbReference type="AlphaFoldDB" id="A0A9Q8LHN5"/>
<dbReference type="EMBL" id="CP090167">
    <property type="protein sequence ID" value="UJO17560.1"/>
    <property type="molecule type" value="Genomic_DNA"/>
</dbReference>
<dbReference type="GO" id="GO:0044283">
    <property type="term" value="P:small molecule biosynthetic process"/>
    <property type="evidence" value="ECO:0007669"/>
    <property type="project" value="UniProtKB-ARBA"/>
</dbReference>
<keyword evidence="2" id="KW-0560">Oxidoreductase</keyword>
<keyword evidence="5" id="KW-1185">Reference proteome</keyword>
<organism evidence="4 5">
    <name type="scientific">Passalora fulva</name>
    <name type="common">Tomato leaf mold</name>
    <name type="synonym">Cladosporium fulvum</name>
    <dbReference type="NCBI Taxonomy" id="5499"/>
    <lineage>
        <taxon>Eukaryota</taxon>
        <taxon>Fungi</taxon>
        <taxon>Dikarya</taxon>
        <taxon>Ascomycota</taxon>
        <taxon>Pezizomycotina</taxon>
        <taxon>Dothideomycetes</taxon>
        <taxon>Dothideomycetidae</taxon>
        <taxon>Mycosphaerellales</taxon>
        <taxon>Mycosphaerellaceae</taxon>
        <taxon>Fulvia</taxon>
    </lineage>
</organism>
<dbReference type="InterPro" id="IPR027443">
    <property type="entry name" value="IPNS-like_sf"/>
</dbReference>
<accession>A0A9Q8LHN5</accession>
<evidence type="ECO:0000259" key="3">
    <source>
        <dbReference type="PROSITE" id="PS51471"/>
    </source>
</evidence>
<dbReference type="Pfam" id="PF03171">
    <property type="entry name" value="2OG-FeII_Oxy"/>
    <property type="match status" value="1"/>
</dbReference>
<dbReference type="Pfam" id="PF14226">
    <property type="entry name" value="DIOX_N"/>
    <property type="match status" value="1"/>
</dbReference>
<dbReference type="InterPro" id="IPR050231">
    <property type="entry name" value="Iron_ascorbate_oxido_reductase"/>
</dbReference>
<keyword evidence="2" id="KW-0408">Iron</keyword>
<comment type="similarity">
    <text evidence="1 2">Belongs to the iron/ascorbate-dependent oxidoreductase family.</text>
</comment>